<evidence type="ECO:0000313" key="4">
    <source>
        <dbReference type="Proteomes" id="UP000285430"/>
    </source>
</evidence>
<feature type="domain" description="PX" evidence="2">
    <location>
        <begin position="217"/>
        <end position="330"/>
    </location>
</feature>
<dbReference type="InterPro" id="IPR036871">
    <property type="entry name" value="PX_dom_sf"/>
</dbReference>
<feature type="domain" description="PH" evidence="1">
    <location>
        <begin position="4"/>
        <end position="96"/>
    </location>
</feature>
<evidence type="ECO:0000259" key="2">
    <source>
        <dbReference type="PROSITE" id="PS50195"/>
    </source>
</evidence>
<sequence>MAALVLRRGELLRKHPAGDGSPWQRFWMKMYSDRAVDHNNSKVFDVPSIQAVAKTSTSDTIVEFAVTTTGGTRLVFQAPSVQECDAWVRCITDAKRICLASNGRMLFQQAHNMSRSNAGTFTILHGYINLPNGSRMIMALPYDAAALNAMPVSACKRDILHKLKRKIDTDYPDLVHIWLRNEHKKMRHYLDQRLDTVTSSVVCVEVRLIQSMPPPPLVVSIVSTLTKVSDLSQKEYTVRPFECNGLTWTVDRRYKQFYALHDDVLREAESPFKMYLPPLPPRRALTPKKGAFVAKRQQRLEAYLQDMVALPQLAQDVRVMVFLGRCCLSLFLSTMLMLWMCDVVVSTSRNAEMHPSDSRSVLHVSAVHTALEYGDVLLFKTRFGTSKVQRKKTRLLAYGREVTNAIVVRRVLARRTPETLAKLQQFVLDVNGNKYSIVGILNRSKVDDKEKTSHYFCSELVAAALQHLGWVHTNVPPSYFWPGSFAQGGEVETDRHLTPSVALGPELAIDCKIMEVGRAQ</sequence>
<dbReference type="SMART" id="SM00312">
    <property type="entry name" value="PX"/>
    <property type="match status" value="1"/>
</dbReference>
<evidence type="ECO:0000259" key="1">
    <source>
        <dbReference type="PROSITE" id="PS50003"/>
    </source>
</evidence>
<dbReference type="PROSITE" id="PS50003">
    <property type="entry name" value="PH_DOMAIN"/>
    <property type="match status" value="1"/>
</dbReference>
<dbReference type="SUPFAM" id="SSF54001">
    <property type="entry name" value="Cysteine proteinases"/>
    <property type="match status" value="1"/>
</dbReference>
<dbReference type="PANTHER" id="PTHR47112:SF1">
    <property type="entry name" value="PX DOMAIN-CONTAINING PROTEIN"/>
    <property type="match status" value="1"/>
</dbReference>
<name>A0A418F7D3_APHAT</name>
<reference evidence="3 4" key="1">
    <citation type="submission" date="2018-08" db="EMBL/GenBank/DDBJ databases">
        <title>Aphanomyces genome sequencing and annotation.</title>
        <authorList>
            <person name="Minardi D."/>
            <person name="Oidtmann B."/>
            <person name="Van Der Giezen M."/>
            <person name="Studholme D.J."/>
        </authorList>
    </citation>
    <scope>NUCLEOTIDE SEQUENCE [LARGE SCALE GENOMIC DNA]</scope>
    <source>
        <strain evidence="3 4">Da</strain>
    </source>
</reference>
<dbReference type="InterPro" id="IPR011993">
    <property type="entry name" value="PH-like_dom_sf"/>
</dbReference>
<comment type="caution">
    <text evidence="3">The sequence shown here is derived from an EMBL/GenBank/DDBJ whole genome shotgun (WGS) entry which is preliminary data.</text>
</comment>
<dbReference type="SMART" id="SM00233">
    <property type="entry name" value="PH"/>
    <property type="match status" value="1"/>
</dbReference>
<dbReference type="EMBL" id="QUTH01002586">
    <property type="protein sequence ID" value="RHZ25131.1"/>
    <property type="molecule type" value="Genomic_DNA"/>
</dbReference>
<accession>A0A418F7D3</accession>
<dbReference type="CDD" id="cd06093">
    <property type="entry name" value="PX_domain"/>
    <property type="match status" value="1"/>
</dbReference>
<dbReference type="Gene3D" id="3.90.1720.10">
    <property type="entry name" value="endopeptidase domain like (from Nostoc punctiforme)"/>
    <property type="match status" value="1"/>
</dbReference>
<dbReference type="Proteomes" id="UP000285430">
    <property type="component" value="Unassembled WGS sequence"/>
</dbReference>
<dbReference type="SUPFAM" id="SSF50729">
    <property type="entry name" value="PH domain-like"/>
    <property type="match status" value="1"/>
</dbReference>
<dbReference type="Gene3D" id="2.30.29.30">
    <property type="entry name" value="Pleckstrin-homology domain (PH domain)/Phosphotyrosine-binding domain (PTB)"/>
    <property type="match status" value="1"/>
</dbReference>
<dbReference type="InterPro" id="IPR001683">
    <property type="entry name" value="PX_dom"/>
</dbReference>
<organism evidence="3 4">
    <name type="scientific">Aphanomyces astaci</name>
    <name type="common">Crayfish plague agent</name>
    <dbReference type="NCBI Taxonomy" id="112090"/>
    <lineage>
        <taxon>Eukaryota</taxon>
        <taxon>Sar</taxon>
        <taxon>Stramenopiles</taxon>
        <taxon>Oomycota</taxon>
        <taxon>Saprolegniomycetes</taxon>
        <taxon>Saprolegniales</taxon>
        <taxon>Verrucalvaceae</taxon>
        <taxon>Aphanomyces</taxon>
    </lineage>
</organism>
<evidence type="ECO:0008006" key="5">
    <source>
        <dbReference type="Google" id="ProtNLM"/>
    </source>
</evidence>
<dbReference type="PROSITE" id="PS50195">
    <property type="entry name" value="PX"/>
    <property type="match status" value="1"/>
</dbReference>
<dbReference type="VEuPathDB" id="FungiDB:H257_04614"/>
<dbReference type="SUPFAM" id="SSF64268">
    <property type="entry name" value="PX domain"/>
    <property type="match status" value="1"/>
</dbReference>
<dbReference type="InterPro" id="IPR001849">
    <property type="entry name" value="PH_domain"/>
</dbReference>
<dbReference type="AlphaFoldDB" id="A0A418F7D3"/>
<dbReference type="InterPro" id="IPR038765">
    <property type="entry name" value="Papain-like_cys_pep_sf"/>
</dbReference>
<dbReference type="GO" id="GO:0035091">
    <property type="term" value="F:phosphatidylinositol binding"/>
    <property type="evidence" value="ECO:0007669"/>
    <property type="project" value="InterPro"/>
</dbReference>
<dbReference type="CDD" id="cd00821">
    <property type="entry name" value="PH"/>
    <property type="match status" value="1"/>
</dbReference>
<dbReference type="PANTHER" id="PTHR47112">
    <property type="entry name" value="PX DOMAIN-CONTAINING PROTEIN"/>
    <property type="match status" value="1"/>
</dbReference>
<dbReference type="Gene3D" id="3.30.1520.10">
    <property type="entry name" value="Phox-like domain"/>
    <property type="match status" value="1"/>
</dbReference>
<protein>
    <recommendedName>
        <fullName evidence="5">PX domain-containing protein</fullName>
    </recommendedName>
</protein>
<proteinExistence type="predicted"/>
<gene>
    <name evidence="3" type="ORF">DYB37_001510</name>
</gene>
<evidence type="ECO:0000313" key="3">
    <source>
        <dbReference type="EMBL" id="RHZ25131.1"/>
    </source>
</evidence>
<dbReference type="Pfam" id="PF00787">
    <property type="entry name" value="PX"/>
    <property type="match status" value="1"/>
</dbReference>